<dbReference type="EMBL" id="UINC01000295">
    <property type="protein sequence ID" value="SUZ52792.1"/>
    <property type="molecule type" value="Genomic_DNA"/>
</dbReference>
<comment type="subcellular location">
    <subcellularLocation>
        <location evidence="1">Cell inner membrane</location>
        <topology evidence="1">Multi-pass membrane protein</topology>
    </subcellularLocation>
</comment>
<feature type="transmembrane region" description="Helical" evidence="11">
    <location>
        <begin position="71"/>
        <end position="95"/>
    </location>
</feature>
<evidence type="ECO:0000256" key="9">
    <source>
        <dbReference type="ARBA" id="ARBA00022989"/>
    </source>
</evidence>
<evidence type="ECO:0000256" key="5">
    <source>
        <dbReference type="ARBA" id="ARBA00022475"/>
    </source>
</evidence>
<evidence type="ECO:0000259" key="12">
    <source>
        <dbReference type="PROSITE" id="PS50928"/>
    </source>
</evidence>
<feature type="transmembrane region" description="Helical" evidence="11">
    <location>
        <begin position="222"/>
        <end position="244"/>
    </location>
</feature>
<feature type="transmembrane region" description="Helical" evidence="11">
    <location>
        <begin position="489"/>
        <end position="507"/>
    </location>
</feature>
<proteinExistence type="predicted"/>
<keyword evidence="7 11" id="KW-0812">Transmembrane</keyword>
<accession>A0A381NDZ9</accession>
<dbReference type="Gene3D" id="1.10.3720.10">
    <property type="entry name" value="MetI-like"/>
    <property type="match status" value="2"/>
</dbReference>
<dbReference type="InterPro" id="IPR005947">
    <property type="entry name" value="ThiP_ABC_transpt"/>
</dbReference>
<feature type="transmembrane region" description="Helical" evidence="11">
    <location>
        <begin position="115"/>
        <end position="138"/>
    </location>
</feature>
<feature type="domain" description="ABC transmembrane type-1" evidence="12">
    <location>
        <begin position="34"/>
        <end position="238"/>
    </location>
</feature>
<evidence type="ECO:0000256" key="4">
    <source>
        <dbReference type="ARBA" id="ARBA00022448"/>
    </source>
</evidence>
<keyword evidence="8" id="KW-0677">Repeat</keyword>
<evidence type="ECO:0000256" key="11">
    <source>
        <dbReference type="SAM" id="Phobius"/>
    </source>
</evidence>
<dbReference type="InterPro" id="IPR035906">
    <property type="entry name" value="MetI-like_sf"/>
</dbReference>
<name>A0A381NDZ9_9ZZZZ</name>
<dbReference type="SUPFAM" id="SSF161098">
    <property type="entry name" value="MetI-like"/>
    <property type="match status" value="2"/>
</dbReference>
<evidence type="ECO:0000256" key="1">
    <source>
        <dbReference type="ARBA" id="ARBA00004429"/>
    </source>
</evidence>
<feature type="transmembrane region" description="Helical" evidence="11">
    <location>
        <begin position="36"/>
        <end position="59"/>
    </location>
</feature>
<dbReference type="PROSITE" id="PS50928">
    <property type="entry name" value="ABC_TM1"/>
    <property type="match status" value="2"/>
</dbReference>
<keyword evidence="6" id="KW-0997">Cell inner membrane</keyword>
<dbReference type="GO" id="GO:0015888">
    <property type="term" value="P:thiamine transport"/>
    <property type="evidence" value="ECO:0007669"/>
    <property type="project" value="InterPro"/>
</dbReference>
<comment type="subunit">
    <text evidence="2">The complex is composed of two ATP-binding proteins (ThiQ), two transmembrane proteins (ThiP) and a solute-binding protein (ThiB).</text>
</comment>
<dbReference type="GO" id="GO:0005886">
    <property type="term" value="C:plasma membrane"/>
    <property type="evidence" value="ECO:0007669"/>
    <property type="project" value="UniProtKB-SubCell"/>
</dbReference>
<feature type="transmembrane region" description="Helical" evidence="11">
    <location>
        <begin position="355"/>
        <end position="375"/>
    </location>
</feature>
<keyword evidence="10 11" id="KW-0472">Membrane</keyword>
<feature type="transmembrane region" description="Helical" evidence="11">
    <location>
        <begin position="381"/>
        <end position="402"/>
    </location>
</feature>
<organism evidence="13">
    <name type="scientific">marine metagenome</name>
    <dbReference type="NCBI Taxonomy" id="408172"/>
    <lineage>
        <taxon>unclassified sequences</taxon>
        <taxon>metagenomes</taxon>
        <taxon>ecological metagenomes</taxon>
    </lineage>
</organism>
<feature type="transmembrane region" description="Helical" evidence="11">
    <location>
        <begin position="444"/>
        <end position="465"/>
    </location>
</feature>
<sequence length="516" mass="55479">MLLIGATFAVLLIGSGPIQLIEDLGKDPYLRQVVGFTLWQATLSTLLSIGMAIPVARAFARQSSFPGRRLVLHLLSLPVVTPVIVAVLGIIVVYGQSGILRDSLELVGLSWSGRFYGLTGILVAHVFFNLPLSVRMLLPAWDRIPSENWRLTAQLGMNSRQLFRWLEWPALTSVLPGTATVVFLLCFSSFAVVLVLGGGPSATTIEVAIYQALRFDFDPPRAAALALGQLGICTGLVLGLHRWIRTQSISRGLSSGARYRPDARQSIHRSFDLAVIGLTSTFIALPLAAIVYAGCTGPLSSVLLESRLWAAAGRSVGIAMAAAALALSLAAGLLVTSRHLVFQLRRRTESDILQIAGSITLAVPPMVTGTGLFLLLLPLGIAFDLAVLVIIVVNATLVLPYMMRTVGPAFLDAGHRYDRLCRQLGVSGWHRLRLVDWPIIRRPLGFAVALCATLSVGDMGVAALFDTSGAITLPVLLYHRLGAYRFDEAAVTALALIVLCAVVFLVVDRGIGRWHS</sequence>
<evidence type="ECO:0000256" key="10">
    <source>
        <dbReference type="ARBA" id="ARBA00023136"/>
    </source>
</evidence>
<feature type="transmembrane region" description="Helical" evidence="11">
    <location>
        <begin position="170"/>
        <end position="196"/>
    </location>
</feature>
<feature type="transmembrane region" description="Helical" evidence="11">
    <location>
        <begin position="314"/>
        <end position="335"/>
    </location>
</feature>
<gene>
    <name evidence="13" type="ORF">METZ01_LOCUS5646</name>
</gene>
<dbReference type="GO" id="GO:0022857">
    <property type="term" value="F:transmembrane transporter activity"/>
    <property type="evidence" value="ECO:0007669"/>
    <property type="project" value="InterPro"/>
</dbReference>
<protein>
    <recommendedName>
        <fullName evidence="3">Thiamine transport system permease protein ThiP</fullName>
    </recommendedName>
</protein>
<dbReference type="InterPro" id="IPR000515">
    <property type="entry name" value="MetI-like"/>
</dbReference>
<dbReference type="NCBIfam" id="TIGR01253">
    <property type="entry name" value="thiP"/>
    <property type="match status" value="1"/>
</dbReference>
<evidence type="ECO:0000256" key="6">
    <source>
        <dbReference type="ARBA" id="ARBA00022519"/>
    </source>
</evidence>
<evidence type="ECO:0000313" key="13">
    <source>
        <dbReference type="EMBL" id="SUZ52792.1"/>
    </source>
</evidence>
<reference evidence="13" key="1">
    <citation type="submission" date="2018-05" db="EMBL/GenBank/DDBJ databases">
        <authorList>
            <person name="Lanie J.A."/>
            <person name="Ng W.-L."/>
            <person name="Kazmierczak K.M."/>
            <person name="Andrzejewski T.M."/>
            <person name="Davidsen T.M."/>
            <person name="Wayne K.J."/>
            <person name="Tettelin H."/>
            <person name="Glass J.I."/>
            <person name="Rusch D."/>
            <person name="Podicherti R."/>
            <person name="Tsui H.-C.T."/>
            <person name="Winkler M.E."/>
        </authorList>
    </citation>
    <scope>NUCLEOTIDE SEQUENCE</scope>
</reference>
<dbReference type="AlphaFoldDB" id="A0A381NDZ9"/>
<evidence type="ECO:0000256" key="3">
    <source>
        <dbReference type="ARBA" id="ARBA00016947"/>
    </source>
</evidence>
<keyword evidence="4" id="KW-0813">Transport</keyword>
<keyword evidence="5" id="KW-1003">Cell membrane</keyword>
<evidence type="ECO:0000256" key="8">
    <source>
        <dbReference type="ARBA" id="ARBA00022737"/>
    </source>
</evidence>
<dbReference type="PANTHER" id="PTHR30183">
    <property type="entry name" value="MOLYBDENUM TRANSPORT SYSTEM PERMEASE PROTEIN MODB"/>
    <property type="match status" value="1"/>
</dbReference>
<evidence type="ECO:0000256" key="7">
    <source>
        <dbReference type="ARBA" id="ARBA00022692"/>
    </source>
</evidence>
<keyword evidence="9 11" id="KW-1133">Transmembrane helix</keyword>
<dbReference type="PANTHER" id="PTHR30183:SF9">
    <property type="entry name" value="THIAMINE TRANSPORT SYSTEM PERMEASE PROTEIN THIP"/>
    <property type="match status" value="1"/>
</dbReference>
<feature type="transmembrane region" description="Helical" evidence="11">
    <location>
        <begin position="273"/>
        <end position="294"/>
    </location>
</feature>
<feature type="domain" description="ABC transmembrane type-1" evidence="12">
    <location>
        <begin position="312"/>
        <end position="507"/>
    </location>
</feature>
<dbReference type="CDD" id="cd06261">
    <property type="entry name" value="TM_PBP2"/>
    <property type="match status" value="2"/>
</dbReference>
<evidence type="ECO:0000256" key="2">
    <source>
        <dbReference type="ARBA" id="ARBA00011650"/>
    </source>
</evidence>